<dbReference type="EMBL" id="FUEZ01000004">
    <property type="protein sequence ID" value="SPM42435.1"/>
    <property type="molecule type" value="Genomic_DNA"/>
</dbReference>
<gene>
    <name evidence="1" type="ORF">MNAB215_4655</name>
</gene>
<reference evidence="1 2" key="1">
    <citation type="submission" date="2017-01" db="EMBL/GenBank/DDBJ databases">
        <authorList>
            <consortium name="Urmite Genomes"/>
        </authorList>
    </citation>
    <scope>NUCLEOTIDE SEQUENCE [LARGE SCALE GENOMIC DNA]</scope>
    <source>
        <strain evidence="1 2">AB215</strain>
    </source>
</reference>
<evidence type="ECO:0000313" key="2">
    <source>
        <dbReference type="Proteomes" id="UP000240424"/>
    </source>
</evidence>
<name>A0A2U3PFH0_9MYCO</name>
<accession>A0A2U3PFH0</accession>
<protein>
    <submittedName>
        <fullName evidence="1">Mycobacterium numidiamassiliense ORFan</fullName>
    </submittedName>
</protein>
<sequence>MGDRNCNFSSFRIVVNDDVVCHSDQSVSVECTDSTMTLCGLSHLADELVEINLVQRKEAEVSVIVAEMLMERHRRFCVFGAEGTQRYEPTVEQLSCSRDSH</sequence>
<dbReference type="AlphaFoldDB" id="A0A2U3PFH0"/>
<proteinExistence type="predicted"/>
<dbReference type="Proteomes" id="UP000240424">
    <property type="component" value="Unassembled WGS sequence"/>
</dbReference>
<keyword evidence="2" id="KW-1185">Reference proteome</keyword>
<organism evidence="1 2">
    <name type="scientific">Mycobacterium numidiamassiliense</name>
    <dbReference type="NCBI Taxonomy" id="1841861"/>
    <lineage>
        <taxon>Bacteria</taxon>
        <taxon>Bacillati</taxon>
        <taxon>Actinomycetota</taxon>
        <taxon>Actinomycetes</taxon>
        <taxon>Mycobacteriales</taxon>
        <taxon>Mycobacteriaceae</taxon>
        <taxon>Mycobacterium</taxon>
    </lineage>
</organism>
<evidence type="ECO:0000313" key="1">
    <source>
        <dbReference type="EMBL" id="SPM42435.1"/>
    </source>
</evidence>